<protein>
    <recommendedName>
        <fullName evidence="3">DUF5678 domain-containing protein</fullName>
    </recommendedName>
</protein>
<proteinExistence type="predicted"/>
<sequence>MLNQQKLIIEKGKDIFYKIKPKLEKKYKAGEYVTIEVNSGKFYVGKSPIEAIDKAKKHFPRKQFFLTQVGRFAGILK</sequence>
<evidence type="ECO:0008006" key="3">
    <source>
        <dbReference type="Google" id="ProtNLM"/>
    </source>
</evidence>
<name>A0A1F8ATE0_9BACT</name>
<organism evidence="1 2">
    <name type="scientific">Candidatus Woesebacteria bacterium RIFCSPHIGHO2_12_FULL_41_24</name>
    <dbReference type="NCBI Taxonomy" id="1802510"/>
    <lineage>
        <taxon>Bacteria</taxon>
        <taxon>Candidatus Woeseibacteriota</taxon>
    </lineage>
</organism>
<dbReference type="EMBL" id="MGGW01000006">
    <property type="protein sequence ID" value="OGM55026.1"/>
    <property type="molecule type" value="Genomic_DNA"/>
</dbReference>
<reference evidence="1 2" key="1">
    <citation type="journal article" date="2016" name="Nat. Commun.">
        <title>Thousands of microbial genomes shed light on interconnected biogeochemical processes in an aquifer system.</title>
        <authorList>
            <person name="Anantharaman K."/>
            <person name="Brown C.T."/>
            <person name="Hug L.A."/>
            <person name="Sharon I."/>
            <person name="Castelle C.J."/>
            <person name="Probst A.J."/>
            <person name="Thomas B.C."/>
            <person name="Singh A."/>
            <person name="Wilkins M.J."/>
            <person name="Karaoz U."/>
            <person name="Brodie E.L."/>
            <person name="Williams K.H."/>
            <person name="Hubbard S.S."/>
            <person name="Banfield J.F."/>
        </authorList>
    </citation>
    <scope>NUCLEOTIDE SEQUENCE [LARGE SCALE GENOMIC DNA]</scope>
</reference>
<gene>
    <name evidence="1" type="ORF">A3E44_04720</name>
</gene>
<accession>A0A1F8ATE0</accession>
<evidence type="ECO:0000313" key="2">
    <source>
        <dbReference type="Proteomes" id="UP000178603"/>
    </source>
</evidence>
<dbReference type="AlphaFoldDB" id="A0A1F8ATE0"/>
<evidence type="ECO:0000313" key="1">
    <source>
        <dbReference type="EMBL" id="OGM55026.1"/>
    </source>
</evidence>
<comment type="caution">
    <text evidence="1">The sequence shown here is derived from an EMBL/GenBank/DDBJ whole genome shotgun (WGS) entry which is preliminary data.</text>
</comment>
<dbReference type="Proteomes" id="UP000178603">
    <property type="component" value="Unassembled WGS sequence"/>
</dbReference>